<dbReference type="Gene3D" id="3.40.50.720">
    <property type="entry name" value="NAD(P)-binding Rossmann-like Domain"/>
    <property type="match status" value="1"/>
</dbReference>
<dbReference type="InterPro" id="IPR002347">
    <property type="entry name" value="SDR_fam"/>
</dbReference>
<dbReference type="SUPFAM" id="SSF51735">
    <property type="entry name" value="NAD(P)-binding Rossmann-fold domains"/>
    <property type="match status" value="1"/>
</dbReference>
<sequence length="285" mass="30242">MKSVVITGASTGIGFACSKLLLARGFRVFGSVRKPADAERLRSEFGANFTPLLFDVTDEVAVKAAAVEVRAALNGEALAGLVNNAGIAVAGPVTELPIDQFRHQMEVNVIGPVIATQAFAPLLGTDPAMTGPRGRIVMISSVAGRNGNPLLAPYSTSKHAVEGLSESLRRELMLFGIDVIIVAPGAVKTPIWAKAEEVDLSPYQSSPFLPALQKIRGFMLNLAKTGLPAETIAGRVYEALTSPAPKVRYEIAPDALRQLIVRALPKRTVDRIIAKRLGLMPATKA</sequence>
<dbReference type="PRINTS" id="PR00080">
    <property type="entry name" value="SDRFAMILY"/>
</dbReference>
<gene>
    <name evidence="3" type="ORF">LQG66_33420</name>
</gene>
<name>A0ABY3RA16_9BRAD</name>
<dbReference type="PROSITE" id="PS00061">
    <property type="entry name" value="ADH_SHORT"/>
    <property type="match status" value="1"/>
</dbReference>
<dbReference type="RefSeq" id="WP_231320051.1">
    <property type="nucleotide sequence ID" value="NZ_CP088156.1"/>
</dbReference>
<reference evidence="3" key="1">
    <citation type="journal article" date="2024" name="Antonie Van Leeuwenhoek">
        <title>Bradyrhizobium ontarionense sp. nov., a novel bacterial symbiont isolated from Aeschynomene indica (Indian jointvetch), harbours photosynthesis, nitrogen fixation and nitrous oxide (N2O) reductase genes.</title>
        <authorList>
            <person name="Bromfield E.S.P."/>
            <person name="Cloutier S."/>
        </authorList>
    </citation>
    <scope>NUCLEOTIDE SEQUENCE</scope>
    <source>
        <strain evidence="3">A19</strain>
    </source>
</reference>
<feature type="domain" description="Ketoreductase" evidence="2">
    <location>
        <begin position="2"/>
        <end position="190"/>
    </location>
</feature>
<dbReference type="PROSITE" id="PS51257">
    <property type="entry name" value="PROKAR_LIPOPROTEIN"/>
    <property type="match status" value="1"/>
</dbReference>
<dbReference type="InterPro" id="IPR020904">
    <property type="entry name" value="Sc_DH/Rdtase_CS"/>
</dbReference>
<accession>A0ABY3RA16</accession>
<proteinExistence type="inferred from homology"/>
<dbReference type="Proteomes" id="UP001431010">
    <property type="component" value="Chromosome"/>
</dbReference>
<comment type="similarity">
    <text evidence="1">Belongs to the short-chain dehydrogenases/reductases (SDR) family.</text>
</comment>
<evidence type="ECO:0000313" key="4">
    <source>
        <dbReference type="Proteomes" id="UP001431010"/>
    </source>
</evidence>
<dbReference type="Pfam" id="PF00106">
    <property type="entry name" value="adh_short"/>
    <property type="match status" value="1"/>
</dbReference>
<dbReference type="PRINTS" id="PR00081">
    <property type="entry name" value="GDHRDH"/>
</dbReference>
<dbReference type="PANTHER" id="PTHR43313:SF1">
    <property type="entry name" value="3BETA-HYDROXYSTEROID DEHYDROGENASE DHS-16"/>
    <property type="match status" value="1"/>
</dbReference>
<dbReference type="InterPro" id="IPR036291">
    <property type="entry name" value="NAD(P)-bd_dom_sf"/>
</dbReference>
<dbReference type="CDD" id="cd05374">
    <property type="entry name" value="17beta-HSD-like_SDR_c"/>
    <property type="match status" value="1"/>
</dbReference>
<evidence type="ECO:0000256" key="1">
    <source>
        <dbReference type="RuleBase" id="RU000363"/>
    </source>
</evidence>
<protein>
    <submittedName>
        <fullName evidence="3">SDR family oxidoreductase</fullName>
    </submittedName>
</protein>
<organism evidence="3 4">
    <name type="scientific">Bradyrhizobium ontarionense</name>
    <dbReference type="NCBI Taxonomy" id="2898149"/>
    <lineage>
        <taxon>Bacteria</taxon>
        <taxon>Pseudomonadati</taxon>
        <taxon>Pseudomonadota</taxon>
        <taxon>Alphaproteobacteria</taxon>
        <taxon>Hyphomicrobiales</taxon>
        <taxon>Nitrobacteraceae</taxon>
        <taxon>Bradyrhizobium</taxon>
    </lineage>
</organism>
<evidence type="ECO:0000259" key="2">
    <source>
        <dbReference type="SMART" id="SM00822"/>
    </source>
</evidence>
<dbReference type="PANTHER" id="PTHR43313">
    <property type="entry name" value="SHORT-CHAIN DEHYDROGENASE/REDUCTASE FAMILY 9C"/>
    <property type="match status" value="1"/>
</dbReference>
<evidence type="ECO:0000313" key="3">
    <source>
        <dbReference type="EMBL" id="UFZ04039.1"/>
    </source>
</evidence>
<dbReference type="EMBL" id="CP088156">
    <property type="protein sequence ID" value="UFZ04039.1"/>
    <property type="molecule type" value="Genomic_DNA"/>
</dbReference>
<dbReference type="SMART" id="SM00822">
    <property type="entry name" value="PKS_KR"/>
    <property type="match status" value="1"/>
</dbReference>
<keyword evidence="4" id="KW-1185">Reference proteome</keyword>
<dbReference type="InterPro" id="IPR057326">
    <property type="entry name" value="KR_dom"/>
</dbReference>